<protein>
    <submittedName>
        <fullName evidence="1">Uncharacterized protein</fullName>
    </submittedName>
</protein>
<evidence type="ECO:0000313" key="1">
    <source>
        <dbReference type="EMBL" id="RVX23688.1"/>
    </source>
</evidence>
<dbReference type="AlphaFoldDB" id="A0A438KR62"/>
<gene>
    <name evidence="1" type="ORF">CK203_000143</name>
</gene>
<evidence type="ECO:0000313" key="2">
    <source>
        <dbReference type="Proteomes" id="UP000288805"/>
    </source>
</evidence>
<sequence>MLKTFDSVDGSALSTSKSSVNGGVMTTTIAVANAANSGKMEGRKPSEMDSLWCSYYRENCHTRENCWKLHGKPSNFFGKNNGNRGGNSCYKPQSCVADIEAKQLENIAIREIFNNEEITRGF</sequence>
<reference evidence="1 2" key="1">
    <citation type="journal article" date="2018" name="PLoS Genet.">
        <title>Population sequencing reveals clonal diversity and ancestral inbreeding in the grapevine cultivar Chardonnay.</title>
        <authorList>
            <person name="Roach M.J."/>
            <person name="Johnson D.L."/>
            <person name="Bohlmann J."/>
            <person name="van Vuuren H.J."/>
            <person name="Jones S.J."/>
            <person name="Pretorius I.S."/>
            <person name="Schmidt S.A."/>
            <person name="Borneman A.R."/>
        </authorList>
    </citation>
    <scope>NUCLEOTIDE SEQUENCE [LARGE SCALE GENOMIC DNA]</scope>
    <source>
        <strain evidence="2">cv. Chardonnay</strain>
        <tissue evidence="1">Leaf</tissue>
    </source>
</reference>
<proteinExistence type="predicted"/>
<comment type="caution">
    <text evidence="1">The sequence shown here is derived from an EMBL/GenBank/DDBJ whole genome shotgun (WGS) entry which is preliminary data.</text>
</comment>
<name>A0A438KR62_VITVI</name>
<dbReference type="EMBL" id="QGNW01000001">
    <property type="protein sequence ID" value="RVX23688.1"/>
    <property type="molecule type" value="Genomic_DNA"/>
</dbReference>
<dbReference type="Proteomes" id="UP000288805">
    <property type="component" value="Unassembled WGS sequence"/>
</dbReference>
<organism evidence="1 2">
    <name type="scientific">Vitis vinifera</name>
    <name type="common">Grape</name>
    <dbReference type="NCBI Taxonomy" id="29760"/>
    <lineage>
        <taxon>Eukaryota</taxon>
        <taxon>Viridiplantae</taxon>
        <taxon>Streptophyta</taxon>
        <taxon>Embryophyta</taxon>
        <taxon>Tracheophyta</taxon>
        <taxon>Spermatophyta</taxon>
        <taxon>Magnoliopsida</taxon>
        <taxon>eudicotyledons</taxon>
        <taxon>Gunneridae</taxon>
        <taxon>Pentapetalae</taxon>
        <taxon>rosids</taxon>
        <taxon>Vitales</taxon>
        <taxon>Vitaceae</taxon>
        <taxon>Viteae</taxon>
        <taxon>Vitis</taxon>
    </lineage>
</organism>
<accession>A0A438KR62</accession>